<dbReference type="EMBL" id="VJMH01000058">
    <property type="protein sequence ID" value="KAF0719623.1"/>
    <property type="molecule type" value="Genomic_DNA"/>
</dbReference>
<gene>
    <name evidence="9" type="primary">Aste57867_917</name>
    <name evidence="8" type="ORF">As57867_000916</name>
    <name evidence="9" type="ORF">ASTE57867_917</name>
</gene>
<dbReference type="InterPro" id="IPR013083">
    <property type="entry name" value="Znf_RING/FYVE/PHD"/>
</dbReference>
<evidence type="ECO:0000259" key="7">
    <source>
        <dbReference type="PROSITE" id="PS50848"/>
    </source>
</evidence>
<dbReference type="CDD" id="cd00065">
    <property type="entry name" value="FYVE_like_SF"/>
    <property type="match status" value="1"/>
</dbReference>
<dbReference type="GO" id="GO:0008289">
    <property type="term" value="F:lipid binding"/>
    <property type="evidence" value="ECO:0007669"/>
    <property type="project" value="InterPro"/>
</dbReference>
<dbReference type="Gene3D" id="3.30.40.10">
    <property type="entry name" value="Zinc/RING finger domain, C3HC4 (zinc finger)"/>
    <property type="match status" value="1"/>
</dbReference>
<evidence type="ECO:0000256" key="3">
    <source>
        <dbReference type="ARBA" id="ARBA00022833"/>
    </source>
</evidence>
<dbReference type="EMBL" id="CAADRA010000058">
    <property type="protein sequence ID" value="VFT78141.1"/>
    <property type="molecule type" value="Genomic_DNA"/>
</dbReference>
<reference evidence="8" key="2">
    <citation type="submission" date="2019-06" db="EMBL/GenBank/DDBJ databases">
        <title>Genomics analysis of Aphanomyces spp. identifies a new class of oomycete effector associated with host adaptation.</title>
        <authorList>
            <person name="Gaulin E."/>
        </authorList>
    </citation>
    <scope>NUCLEOTIDE SEQUENCE</scope>
    <source>
        <strain evidence="8">CBS 578.67</strain>
    </source>
</reference>
<evidence type="ECO:0000313" key="10">
    <source>
        <dbReference type="Proteomes" id="UP000332933"/>
    </source>
</evidence>
<dbReference type="Pfam" id="PF01363">
    <property type="entry name" value="FYVE"/>
    <property type="match status" value="1"/>
</dbReference>
<dbReference type="PROSITE" id="PS50178">
    <property type="entry name" value="ZF_FYVE"/>
    <property type="match status" value="1"/>
</dbReference>
<evidence type="ECO:0000259" key="6">
    <source>
        <dbReference type="PROSITE" id="PS50178"/>
    </source>
</evidence>
<keyword evidence="1" id="KW-0479">Metal-binding</keyword>
<name>A0A485K7Y8_9STRA</name>
<dbReference type="PANTHER" id="PTHR13510:SF44">
    <property type="entry name" value="RABENOSYN-5"/>
    <property type="match status" value="1"/>
</dbReference>
<proteinExistence type="predicted"/>
<keyword evidence="2 4" id="KW-0863">Zinc-finger</keyword>
<dbReference type="InterPro" id="IPR011011">
    <property type="entry name" value="Znf_FYVE_PHD"/>
</dbReference>
<dbReference type="SUPFAM" id="SSF55961">
    <property type="entry name" value="Bet v1-like"/>
    <property type="match status" value="1"/>
</dbReference>
<dbReference type="InterPro" id="IPR052727">
    <property type="entry name" value="Rab4/Rab5_effector"/>
</dbReference>
<dbReference type="InterPro" id="IPR017455">
    <property type="entry name" value="Znf_FYVE-rel"/>
</dbReference>
<protein>
    <submittedName>
        <fullName evidence="9">Aste57867_917 protein</fullName>
    </submittedName>
</protein>
<evidence type="ECO:0000256" key="1">
    <source>
        <dbReference type="ARBA" id="ARBA00022723"/>
    </source>
</evidence>
<sequence length="403" mass="44448">MKTPLPSNFFKCPPLSPGSADHFKQEAYDVSMLVVQKALIRPTPTISWTRMSDSSGGLQIYRAKDSNETSPHVKLCVGMAEVAGTIDEVIALFRQDTTERAKAYVARFGKGLLDSANLYTLTTPTVAQPNELVAINWMAFKSPVQGIVMPRDCCYLEGQFEFDIDGKRGWVRSLNSIDVASCPDMQQSHGLVRMKQLGAGHVVIESDRPGYLRIAYIVHSAFNLSGPGSDWAIDKAIKRRCASLLDLDTFLRENRLATGKFLLGDQLVPKDKRHACQLCLKKFGLFVSKTNCFKCGEVFCGDCNTAWTVPVRGMQTRIEACKQCALKRPMVHHSASSTSLSRSRSKGSTSFKRSPSSRSFVDCPSPSGSSTYGSSVDEYCPANELWIQEFMANKSLVAVDGHE</sequence>
<dbReference type="OrthoDB" id="1295045at2759"/>
<organism evidence="9 10">
    <name type="scientific">Aphanomyces stellatus</name>
    <dbReference type="NCBI Taxonomy" id="120398"/>
    <lineage>
        <taxon>Eukaryota</taxon>
        <taxon>Sar</taxon>
        <taxon>Stramenopiles</taxon>
        <taxon>Oomycota</taxon>
        <taxon>Saprolegniomycetes</taxon>
        <taxon>Saprolegniales</taxon>
        <taxon>Verrucalvaceae</taxon>
        <taxon>Aphanomyces</taxon>
    </lineage>
</organism>
<dbReference type="AlphaFoldDB" id="A0A485K7Y8"/>
<feature type="domain" description="FYVE-type" evidence="6">
    <location>
        <begin position="270"/>
        <end position="329"/>
    </location>
</feature>
<reference evidence="9 10" key="1">
    <citation type="submission" date="2019-03" db="EMBL/GenBank/DDBJ databases">
        <authorList>
            <person name="Gaulin E."/>
            <person name="Dumas B."/>
        </authorList>
    </citation>
    <scope>NUCLEOTIDE SEQUENCE [LARGE SCALE GENOMIC DNA]</scope>
    <source>
        <strain evidence="9">CBS 568.67</strain>
    </source>
</reference>
<evidence type="ECO:0000313" key="8">
    <source>
        <dbReference type="EMBL" id="KAF0719623.1"/>
    </source>
</evidence>
<accession>A0A485K7Y8</accession>
<dbReference type="Proteomes" id="UP000332933">
    <property type="component" value="Unassembled WGS sequence"/>
</dbReference>
<dbReference type="PANTHER" id="PTHR13510">
    <property type="entry name" value="FYVE-FINGER-CONTAINING RAB5 EFFECTOR PROTEIN RABENOSYN-5-RELATED"/>
    <property type="match status" value="1"/>
</dbReference>
<evidence type="ECO:0000313" key="9">
    <source>
        <dbReference type="EMBL" id="VFT78141.1"/>
    </source>
</evidence>
<dbReference type="InterPro" id="IPR023393">
    <property type="entry name" value="START-like_dom_sf"/>
</dbReference>
<dbReference type="PROSITE" id="PS50848">
    <property type="entry name" value="START"/>
    <property type="match status" value="1"/>
</dbReference>
<feature type="region of interest" description="Disordered" evidence="5">
    <location>
        <begin position="335"/>
        <end position="374"/>
    </location>
</feature>
<feature type="domain" description="START" evidence="7">
    <location>
        <begin position="48"/>
        <end position="239"/>
    </location>
</feature>
<dbReference type="InterPro" id="IPR002913">
    <property type="entry name" value="START_lipid-bd_dom"/>
</dbReference>
<dbReference type="InterPro" id="IPR000306">
    <property type="entry name" value="Znf_FYVE"/>
</dbReference>
<dbReference type="Gene3D" id="3.30.530.20">
    <property type="match status" value="1"/>
</dbReference>
<keyword evidence="3" id="KW-0862">Zinc</keyword>
<dbReference type="SUPFAM" id="SSF57903">
    <property type="entry name" value="FYVE/PHD zinc finger"/>
    <property type="match status" value="1"/>
</dbReference>
<evidence type="ECO:0000256" key="2">
    <source>
        <dbReference type="ARBA" id="ARBA00022771"/>
    </source>
</evidence>
<evidence type="ECO:0000256" key="5">
    <source>
        <dbReference type="SAM" id="MobiDB-lite"/>
    </source>
</evidence>
<keyword evidence="10" id="KW-1185">Reference proteome</keyword>
<evidence type="ECO:0000256" key="4">
    <source>
        <dbReference type="PROSITE-ProRule" id="PRU00091"/>
    </source>
</evidence>
<dbReference type="GO" id="GO:0008270">
    <property type="term" value="F:zinc ion binding"/>
    <property type="evidence" value="ECO:0007669"/>
    <property type="project" value="UniProtKB-KW"/>
</dbReference>